<reference evidence="1 2" key="1">
    <citation type="journal article" date="2016" name="Nat. Commun.">
        <title>Thousands of microbial genomes shed light on interconnected biogeochemical processes in an aquifer system.</title>
        <authorList>
            <person name="Anantharaman K."/>
            <person name="Brown C.T."/>
            <person name="Hug L.A."/>
            <person name="Sharon I."/>
            <person name="Castelle C.J."/>
            <person name="Probst A.J."/>
            <person name="Thomas B.C."/>
            <person name="Singh A."/>
            <person name="Wilkins M.J."/>
            <person name="Karaoz U."/>
            <person name="Brodie E.L."/>
            <person name="Williams K.H."/>
            <person name="Hubbard S.S."/>
            <person name="Banfield J.F."/>
        </authorList>
    </citation>
    <scope>NUCLEOTIDE SEQUENCE [LARGE SCALE GENOMIC DNA]</scope>
</reference>
<sequence length="78" mass="8949">MTIKPARNPYGYRNLLVYKKADELQSLCAEFTNTFPGREDTLIKLADQMNRSARSTKQNITEGWKRISPIFGKGIIRS</sequence>
<evidence type="ECO:0000313" key="2">
    <source>
        <dbReference type="Proteomes" id="UP000178612"/>
    </source>
</evidence>
<dbReference type="InterPro" id="IPR036583">
    <property type="entry name" value="23S_rRNA_IVS_sf"/>
</dbReference>
<name>A0A1G2T1Q6_9BACT</name>
<protein>
    <recommendedName>
        <fullName evidence="3">Four helix bundle protein</fullName>
    </recommendedName>
</protein>
<dbReference type="EMBL" id="MHVJ01000013">
    <property type="protein sequence ID" value="OHA91164.1"/>
    <property type="molecule type" value="Genomic_DNA"/>
</dbReference>
<proteinExistence type="predicted"/>
<comment type="caution">
    <text evidence="1">The sequence shown here is derived from an EMBL/GenBank/DDBJ whole genome shotgun (WGS) entry which is preliminary data.</text>
</comment>
<evidence type="ECO:0000313" key="1">
    <source>
        <dbReference type="EMBL" id="OHA91164.1"/>
    </source>
</evidence>
<dbReference type="Gene3D" id="1.20.1440.60">
    <property type="entry name" value="23S rRNA-intervening sequence"/>
    <property type="match status" value="1"/>
</dbReference>
<dbReference type="AlphaFoldDB" id="A0A1G2T1Q6"/>
<evidence type="ECO:0008006" key="3">
    <source>
        <dbReference type="Google" id="ProtNLM"/>
    </source>
</evidence>
<dbReference type="NCBIfam" id="TIGR02436">
    <property type="entry name" value="four helix bundle protein"/>
    <property type="match status" value="1"/>
</dbReference>
<dbReference type="Pfam" id="PF05635">
    <property type="entry name" value="23S_rRNA_IVP"/>
    <property type="match status" value="1"/>
</dbReference>
<gene>
    <name evidence="1" type="ORF">A2758_01660</name>
</gene>
<dbReference type="InterPro" id="IPR012657">
    <property type="entry name" value="23S_rRNA-intervening_sequence"/>
</dbReference>
<accession>A0A1G2T1Q6</accession>
<dbReference type="Proteomes" id="UP000178612">
    <property type="component" value="Unassembled WGS sequence"/>
</dbReference>
<dbReference type="SUPFAM" id="SSF158446">
    <property type="entry name" value="IVS-encoded protein-like"/>
    <property type="match status" value="1"/>
</dbReference>
<organism evidence="1 2">
    <name type="scientific">Candidatus Zambryskibacteria bacterium RIFCSPHIGHO2_01_FULL_49_18</name>
    <dbReference type="NCBI Taxonomy" id="1802740"/>
    <lineage>
        <taxon>Bacteria</taxon>
        <taxon>Candidatus Zambryskiibacteriota</taxon>
    </lineage>
</organism>